<keyword evidence="4" id="KW-1185">Reference proteome</keyword>
<evidence type="ECO:0000256" key="1">
    <source>
        <dbReference type="SAM" id="Coils"/>
    </source>
</evidence>
<organism evidence="3 4">
    <name type="scientific">Rhodocollybia butyracea</name>
    <dbReference type="NCBI Taxonomy" id="206335"/>
    <lineage>
        <taxon>Eukaryota</taxon>
        <taxon>Fungi</taxon>
        <taxon>Dikarya</taxon>
        <taxon>Basidiomycota</taxon>
        <taxon>Agaricomycotina</taxon>
        <taxon>Agaricomycetes</taxon>
        <taxon>Agaricomycetidae</taxon>
        <taxon>Agaricales</taxon>
        <taxon>Marasmiineae</taxon>
        <taxon>Omphalotaceae</taxon>
        <taxon>Rhodocollybia</taxon>
    </lineage>
</organism>
<keyword evidence="1" id="KW-0175">Coiled coil</keyword>
<comment type="caution">
    <text evidence="3">The sequence shown here is derived from an EMBL/GenBank/DDBJ whole genome shotgun (WGS) entry which is preliminary data.</text>
</comment>
<protein>
    <submittedName>
        <fullName evidence="3">Uncharacterized protein</fullName>
    </submittedName>
</protein>
<feature type="compositionally biased region" description="Polar residues" evidence="2">
    <location>
        <begin position="179"/>
        <end position="207"/>
    </location>
</feature>
<evidence type="ECO:0000313" key="4">
    <source>
        <dbReference type="Proteomes" id="UP000772434"/>
    </source>
</evidence>
<feature type="region of interest" description="Disordered" evidence="2">
    <location>
        <begin position="163"/>
        <end position="222"/>
    </location>
</feature>
<gene>
    <name evidence="3" type="ORF">BDP27DRAFT_1366432</name>
</gene>
<dbReference type="AlphaFoldDB" id="A0A9P5PHF0"/>
<name>A0A9P5PHF0_9AGAR</name>
<evidence type="ECO:0000256" key="2">
    <source>
        <dbReference type="SAM" id="MobiDB-lite"/>
    </source>
</evidence>
<proteinExistence type="predicted"/>
<accession>A0A9P5PHF0</accession>
<evidence type="ECO:0000313" key="3">
    <source>
        <dbReference type="EMBL" id="KAF9065406.1"/>
    </source>
</evidence>
<dbReference type="Proteomes" id="UP000772434">
    <property type="component" value="Unassembled WGS sequence"/>
</dbReference>
<dbReference type="OrthoDB" id="3063535at2759"/>
<feature type="coiled-coil region" evidence="1">
    <location>
        <begin position="223"/>
        <end position="250"/>
    </location>
</feature>
<feature type="compositionally biased region" description="Low complexity" evidence="2">
    <location>
        <begin position="208"/>
        <end position="221"/>
    </location>
</feature>
<reference evidence="3" key="1">
    <citation type="submission" date="2020-11" db="EMBL/GenBank/DDBJ databases">
        <authorList>
            <consortium name="DOE Joint Genome Institute"/>
            <person name="Ahrendt S."/>
            <person name="Riley R."/>
            <person name="Andreopoulos W."/>
            <person name="Labutti K."/>
            <person name="Pangilinan J."/>
            <person name="Ruiz-Duenas F.J."/>
            <person name="Barrasa J.M."/>
            <person name="Sanchez-Garcia M."/>
            <person name="Camarero S."/>
            <person name="Miyauchi S."/>
            <person name="Serrano A."/>
            <person name="Linde D."/>
            <person name="Babiker R."/>
            <person name="Drula E."/>
            <person name="Ayuso-Fernandez I."/>
            <person name="Pacheco R."/>
            <person name="Padilla G."/>
            <person name="Ferreira P."/>
            <person name="Barriuso J."/>
            <person name="Kellner H."/>
            <person name="Castanera R."/>
            <person name="Alfaro M."/>
            <person name="Ramirez L."/>
            <person name="Pisabarro A.G."/>
            <person name="Kuo A."/>
            <person name="Tritt A."/>
            <person name="Lipzen A."/>
            <person name="He G."/>
            <person name="Yan M."/>
            <person name="Ng V."/>
            <person name="Cullen D."/>
            <person name="Martin F."/>
            <person name="Rosso M.-N."/>
            <person name="Henrissat B."/>
            <person name="Hibbett D."/>
            <person name="Martinez A.T."/>
            <person name="Grigoriev I.V."/>
        </authorList>
    </citation>
    <scope>NUCLEOTIDE SEQUENCE</scope>
    <source>
        <strain evidence="3">AH 40177</strain>
    </source>
</reference>
<sequence>MSSQDSSESWHCTVVPNCPFEQFSRCLKAHKRDYHSKFNSFPYKGHSETMHRRSDGKFDCPCGHPMHRRFSYEKLRALCRAGIHPPPETTKYNDFPIDNALSLTKHFQSQMNRRQMTLLYPPDLALRVLLPMFLQMLKPKNRAKELERKGVIVDSKGIKHKLKNDTSRPLVQTGGWSIRGSSHDQAPASGSSPAGNPQGDQNCNTQFSGLPSRSNNPSSLPETDALVQKAATLKRERAVLEEELVNKRMEIIGYIATLEVENLARRRKLSIMDKVMRV</sequence>
<dbReference type="EMBL" id="JADNRY010000104">
    <property type="protein sequence ID" value="KAF9065406.1"/>
    <property type="molecule type" value="Genomic_DNA"/>
</dbReference>